<keyword evidence="1" id="KW-0472">Membrane</keyword>
<organism evidence="2 3">
    <name type="scientific">Terrabacter terrae</name>
    <dbReference type="NCBI Taxonomy" id="318434"/>
    <lineage>
        <taxon>Bacteria</taxon>
        <taxon>Bacillati</taxon>
        <taxon>Actinomycetota</taxon>
        <taxon>Actinomycetes</taxon>
        <taxon>Micrococcales</taxon>
        <taxon>Intrasporangiaceae</taxon>
        <taxon>Terrabacter</taxon>
    </lineage>
</organism>
<dbReference type="EMBL" id="BAAANB010000232">
    <property type="protein sequence ID" value="GAA1506869.1"/>
    <property type="molecule type" value="Genomic_DNA"/>
</dbReference>
<name>A0ABN1ZXJ0_9MICO</name>
<proteinExistence type="predicted"/>
<keyword evidence="3" id="KW-1185">Reference proteome</keyword>
<feature type="transmembrane region" description="Helical" evidence="1">
    <location>
        <begin position="13"/>
        <end position="31"/>
    </location>
</feature>
<evidence type="ECO:0000256" key="1">
    <source>
        <dbReference type="SAM" id="Phobius"/>
    </source>
</evidence>
<dbReference type="Proteomes" id="UP001501285">
    <property type="component" value="Unassembled WGS sequence"/>
</dbReference>
<evidence type="ECO:0000313" key="3">
    <source>
        <dbReference type="Proteomes" id="UP001501285"/>
    </source>
</evidence>
<feature type="transmembrane region" description="Helical" evidence="1">
    <location>
        <begin position="38"/>
        <end position="54"/>
    </location>
</feature>
<evidence type="ECO:0000313" key="2">
    <source>
        <dbReference type="EMBL" id="GAA1506869.1"/>
    </source>
</evidence>
<sequence>MAAYGPGVGTLDGTGLALLLACVVLAVVAVVARGRLPFVAAVLIALADVVSLVLRG</sequence>
<keyword evidence="1" id="KW-0812">Transmembrane</keyword>
<comment type="caution">
    <text evidence="2">The sequence shown here is derived from an EMBL/GenBank/DDBJ whole genome shotgun (WGS) entry which is preliminary data.</text>
</comment>
<keyword evidence="1" id="KW-1133">Transmembrane helix</keyword>
<protein>
    <submittedName>
        <fullName evidence="2">Uncharacterized protein</fullName>
    </submittedName>
</protein>
<accession>A0ABN1ZXJ0</accession>
<gene>
    <name evidence="2" type="ORF">GCM10009740_40830</name>
</gene>
<reference evidence="2 3" key="1">
    <citation type="journal article" date="2019" name="Int. J. Syst. Evol. Microbiol.">
        <title>The Global Catalogue of Microorganisms (GCM) 10K type strain sequencing project: providing services to taxonomists for standard genome sequencing and annotation.</title>
        <authorList>
            <consortium name="The Broad Institute Genomics Platform"/>
            <consortium name="The Broad Institute Genome Sequencing Center for Infectious Disease"/>
            <person name="Wu L."/>
            <person name="Ma J."/>
        </authorList>
    </citation>
    <scope>NUCLEOTIDE SEQUENCE [LARGE SCALE GENOMIC DNA]</scope>
    <source>
        <strain evidence="2 3">JCM 14283</strain>
    </source>
</reference>